<evidence type="ECO:0000256" key="1">
    <source>
        <dbReference type="SAM" id="MobiDB-lite"/>
    </source>
</evidence>
<proteinExistence type="predicted"/>
<feature type="domain" description="C2 NT-type" evidence="2">
    <location>
        <begin position="12"/>
        <end position="168"/>
    </location>
</feature>
<name>A0AA38X7V6_9EURO</name>
<reference evidence="3" key="1">
    <citation type="submission" date="2022-10" db="EMBL/GenBank/DDBJ databases">
        <title>Culturing micro-colonial fungi from biological soil crusts in the Mojave desert and describing Neophaeococcomyces mojavensis, and introducing the new genera and species Taxawa tesnikishii.</title>
        <authorList>
            <person name="Kurbessoian T."/>
            <person name="Stajich J.E."/>
        </authorList>
    </citation>
    <scope>NUCLEOTIDE SEQUENCE</scope>
    <source>
        <strain evidence="3">TK_41</strain>
    </source>
</reference>
<feature type="compositionally biased region" description="Polar residues" evidence="1">
    <location>
        <begin position="304"/>
        <end position="323"/>
    </location>
</feature>
<accession>A0AA38X7V6</accession>
<dbReference type="InterPro" id="IPR039931">
    <property type="entry name" value="EEIG1/2-like"/>
</dbReference>
<keyword evidence="4" id="KW-1185">Reference proteome</keyword>
<feature type="compositionally biased region" description="Basic residues" evidence="1">
    <location>
        <begin position="333"/>
        <end position="344"/>
    </location>
</feature>
<feature type="compositionally biased region" description="Low complexity" evidence="1">
    <location>
        <begin position="364"/>
        <end position="390"/>
    </location>
</feature>
<dbReference type="Proteomes" id="UP001172673">
    <property type="component" value="Unassembled WGS sequence"/>
</dbReference>
<gene>
    <name evidence="3" type="ORF">H2200_007194</name>
</gene>
<dbReference type="PROSITE" id="PS51840">
    <property type="entry name" value="C2_NT"/>
    <property type="match status" value="1"/>
</dbReference>
<evidence type="ECO:0000313" key="3">
    <source>
        <dbReference type="EMBL" id="KAJ9608206.1"/>
    </source>
</evidence>
<evidence type="ECO:0000259" key="2">
    <source>
        <dbReference type="PROSITE" id="PS51840"/>
    </source>
</evidence>
<dbReference type="InterPro" id="IPR019448">
    <property type="entry name" value="NT-C2"/>
</dbReference>
<dbReference type="Pfam" id="PF10358">
    <property type="entry name" value="NT-C2"/>
    <property type="match status" value="1"/>
</dbReference>
<feature type="region of interest" description="Disordered" evidence="1">
    <location>
        <begin position="255"/>
        <end position="405"/>
    </location>
</feature>
<feature type="compositionally biased region" description="Polar residues" evidence="1">
    <location>
        <begin position="347"/>
        <end position="360"/>
    </location>
</feature>
<evidence type="ECO:0000313" key="4">
    <source>
        <dbReference type="Proteomes" id="UP001172673"/>
    </source>
</evidence>
<comment type="caution">
    <text evidence="3">The sequence shown here is derived from an EMBL/GenBank/DDBJ whole genome shotgun (WGS) entry which is preliminary data.</text>
</comment>
<protein>
    <recommendedName>
        <fullName evidence="2">C2 NT-type domain-containing protein</fullName>
    </recommendedName>
</protein>
<sequence length="423" mass="45682">MLRKQALINLAFAVPKNRKPKFDLTLRILDLTNIPLLAGTATVRWHLSSSTTADHRGRTPSTPISEHKAIWEYEKTLPVRLTIDKLGNLQECDLHFEILQEFDGGGGGRGSRVHLGNVKLNLAEYTRIPDSGAELQDESEEEGTITRRYLLQDSKINSTLKISIRMRQTEGDVNFQAPPLKSAMVVGGIAGVLTTENGALSHHGSGAPGEGDDIPSITSKTRELSEAQDIYRRTLAATWACQAGELAPDTLIENLFAGGDGGRPQSSSGGAGKHQGHGNPARLGGRDTSMNSSSSSDEPRRTYQPVNTPRPTHQNLLTPQMAFSSTPATSHHGSSHSHTSHKRGTSRDSPNMNLNHSLNMTPLAGSGNSGSAAGAVSGRSSIDQQIQQSQAEQGRRGRGAADYSEFTEFDLRDDLRSWRVGVK</sequence>
<dbReference type="PANTHER" id="PTHR21456:SF1">
    <property type="entry name" value="C2 NT-TYPE DOMAIN-CONTAINING PROTEIN"/>
    <property type="match status" value="1"/>
</dbReference>
<dbReference type="AlphaFoldDB" id="A0AA38X7V6"/>
<organism evidence="3 4">
    <name type="scientific">Cladophialophora chaetospira</name>
    <dbReference type="NCBI Taxonomy" id="386627"/>
    <lineage>
        <taxon>Eukaryota</taxon>
        <taxon>Fungi</taxon>
        <taxon>Dikarya</taxon>
        <taxon>Ascomycota</taxon>
        <taxon>Pezizomycotina</taxon>
        <taxon>Eurotiomycetes</taxon>
        <taxon>Chaetothyriomycetidae</taxon>
        <taxon>Chaetothyriales</taxon>
        <taxon>Herpotrichiellaceae</taxon>
        <taxon>Cladophialophora</taxon>
    </lineage>
</organism>
<dbReference type="EMBL" id="JAPDRK010000010">
    <property type="protein sequence ID" value="KAJ9608206.1"/>
    <property type="molecule type" value="Genomic_DNA"/>
</dbReference>
<dbReference type="PANTHER" id="PTHR21456">
    <property type="entry name" value="FAMILY WITH SEQUENCE SIMILARITY 102"/>
    <property type="match status" value="1"/>
</dbReference>